<feature type="region of interest" description="Disordered" evidence="1">
    <location>
        <begin position="77"/>
        <end position="244"/>
    </location>
</feature>
<keyword evidence="2" id="KW-0472">Membrane</keyword>
<protein>
    <submittedName>
        <fullName evidence="3">Uncharacterized protein</fullName>
    </submittedName>
</protein>
<comment type="caution">
    <text evidence="3">The sequence shown here is derived from an EMBL/GenBank/DDBJ whole genome shotgun (WGS) entry which is preliminary data.</text>
</comment>
<proteinExistence type="predicted"/>
<feature type="transmembrane region" description="Helical" evidence="2">
    <location>
        <begin position="254"/>
        <end position="275"/>
    </location>
</feature>
<organism evidence="3 4">
    <name type="scientific">Diceros bicornis minor</name>
    <name type="common">South-central black rhinoceros</name>
    <dbReference type="NCBI Taxonomy" id="77932"/>
    <lineage>
        <taxon>Eukaryota</taxon>
        <taxon>Metazoa</taxon>
        <taxon>Chordata</taxon>
        <taxon>Craniata</taxon>
        <taxon>Vertebrata</taxon>
        <taxon>Euteleostomi</taxon>
        <taxon>Mammalia</taxon>
        <taxon>Eutheria</taxon>
        <taxon>Laurasiatheria</taxon>
        <taxon>Perissodactyla</taxon>
        <taxon>Rhinocerotidae</taxon>
        <taxon>Diceros</taxon>
    </lineage>
</organism>
<feature type="compositionally biased region" description="Basic and acidic residues" evidence="1">
    <location>
        <begin position="147"/>
        <end position="171"/>
    </location>
</feature>
<dbReference type="Proteomes" id="UP000551758">
    <property type="component" value="Unassembled WGS sequence"/>
</dbReference>
<sequence>MIRSFSKDPGKPPAAWARLRGGSPRLAHKGAEFPGRGRLCRGAPQPTGRSVAPGSACRSLAARPLCWWLGEVSHPKLEPSERLSAKRPGNGEGGNPVPGRLGGGERSAGRGGAREAEIPLLVDGVAGSAGPKRTGVQRGKTCGKNLLQRERKAGEKEAGRDLKCLRDERSRCSPRSQRPTGDDRGQEDTASEGTRTRRFTGSPQAAAGIFSQGNPQNKKGSGLRSLEPPLPPGPEQQGGGRQRAPVARLVRGTFLPFLAAARVAAFGVGFGFFSFSRIC</sequence>
<feature type="compositionally biased region" description="Basic and acidic residues" evidence="1">
    <location>
        <begin position="1"/>
        <end position="10"/>
    </location>
</feature>
<feature type="compositionally biased region" description="Gly residues" evidence="1">
    <location>
        <begin position="90"/>
        <end position="111"/>
    </location>
</feature>
<dbReference type="EMBL" id="JACDTQ010000575">
    <property type="protein sequence ID" value="KAF5927574.1"/>
    <property type="molecule type" value="Genomic_DNA"/>
</dbReference>
<keyword evidence="2" id="KW-1133">Transmembrane helix</keyword>
<dbReference type="AlphaFoldDB" id="A0A7J7FIS6"/>
<evidence type="ECO:0000313" key="3">
    <source>
        <dbReference type="EMBL" id="KAF5927574.1"/>
    </source>
</evidence>
<evidence type="ECO:0000313" key="4">
    <source>
        <dbReference type="Proteomes" id="UP000551758"/>
    </source>
</evidence>
<evidence type="ECO:0000256" key="2">
    <source>
        <dbReference type="SAM" id="Phobius"/>
    </source>
</evidence>
<evidence type="ECO:0000256" key="1">
    <source>
        <dbReference type="SAM" id="MobiDB-lite"/>
    </source>
</evidence>
<keyword evidence="2" id="KW-0812">Transmembrane</keyword>
<feature type="region of interest" description="Disordered" evidence="1">
    <location>
        <begin position="1"/>
        <end position="55"/>
    </location>
</feature>
<accession>A0A7J7FIS6</accession>
<name>A0A7J7FIS6_DICBM</name>
<gene>
    <name evidence="3" type="ORF">HPG69_016213</name>
</gene>
<reference evidence="3 4" key="1">
    <citation type="journal article" date="2020" name="Mol. Biol. Evol.">
        <title>Interspecific Gene Flow and the Evolution of Specialization in Black and White Rhinoceros.</title>
        <authorList>
            <person name="Moodley Y."/>
            <person name="Westbury M.V."/>
            <person name="Russo I.M."/>
            <person name="Gopalakrishnan S."/>
            <person name="Rakotoarivelo A."/>
            <person name="Olsen R.A."/>
            <person name="Prost S."/>
            <person name="Tunstall T."/>
            <person name="Ryder O.A."/>
            <person name="Dalen L."/>
            <person name="Bruford M.W."/>
        </authorList>
    </citation>
    <scope>NUCLEOTIDE SEQUENCE [LARGE SCALE GENOMIC DNA]</scope>
    <source>
        <strain evidence="3">SBR-YM</strain>
        <tissue evidence="3">Skin</tissue>
    </source>
</reference>
<keyword evidence="4" id="KW-1185">Reference proteome</keyword>